<sequence>MVCDSILSETCDCQPTRSLYYKDIDIANKLPSEYAEVLSRLPWHWAAWMHRLVQFAADIGPTEVPRLACHGEVPKADVLTSVTADCQQILLLSALLSQNEESKLASSALKALAEADAFLRPDHSDHSKEFQRPVECLQALSNFLTIGELPKCQIMRIDAESLLWPEIELLASHIFRGILPTLDSLLFDAVMENLHPSEWEDQMQRILDSVQEALTTAGVTTITADWAPPENRICCLLLAGQIADQIRFTSILQRVLVAPMYLRLFAAAPDKGSAQALLAQRLGWDGLADWFESILNLPGDERLEKAYSFLGVESGHQPLRPKKGSYEHITDAEITRYYREACRKLRPDKHAKEDQATQDKFKAKMQQLQVYMELIKVNREELRKKKTFEELGFSEKDIERALQMDTARTQEYAQNLPAEKLRAEIAYLAQFHCHQLDKIHELEVCRPAARRLTLYCGFQTKDLELTDLLRDKAHQILGINAGATAETVKSAKQCCLLWCLGQGDEVGRLMSLKAASFLQEEDKRSSLRGRDERQLDVCKELARSSNFGADEVAAESDPMPELVKCRMRVGEALRDNNHQLDELEELKVGLSKQEGHICDSAAVLSALPTTIQLLWGEVETAIPGPTTLCKLTDLLDAFQEKSSLTSKDGEFVLPSSDANAAWVVNLARLSQPEKLSEKLREHMLTPLHASLTVIEPMASLKAAKLCDSFLAAVCKTEANPWYAQVESYLQESASRQTVQVAIVNEYIEQAEGSLLLDAAQLARHACMWMGVDYGVCSFHEASRQLAKHHRMLQLLDFDDQESAVAAADLARSTFDVAVSMLNQSSQEPLIQDADPASLHGTLPAQDDDEEEYESIDCDRPPSGWQEVSAGESSASKAEHVLRCPKVEKILDIRRQVQLCKQNLEQIEGTGLQAPLVPRLCTTSVRESALAVLKSYQHFINYRLEDVQTSAHLLDLLRELQQQFQDTSTASADHWEEFHNRRRVALFGVLCPEEMRQLLQEMLLTPLHVISFVLLNEDQRAHASTVCDSILSETCDCQPTRSLYYKDIDIANKLPSEYAEVLSRLPWHWAAWMHRLVQFAADIGPTEVPRLACHGEVPKADVLTSVTADCQQILLLSALLSQNEESKLASSALKALAEADAFLRPDHSDHSKEFQRPVECLQALSNFLKIGELPKCQIMRVDAESLLWPEIELLASHIFRGILPTLDSLLFDAAVENLHPSEWEDQMQRILDSVQEALTTAGVTTITADWAPPENRICCLLLAGQIADQTRFTSILQRVLVAPMYLRMFAAAPDKGSAQALLAQRCQQMMKAILQGEGPQALLNLNDAAKNDMELSKMNPAFVYKQLHAVLGHCDCADAGGRECACLDRALKCMSHYDHPRAPHTLWLEGILRALCGRDADEWNRNMEFRRNGNAYYKKILKFCVNLLNCMEEDYEVQAKSWPAVLQFLVLFENLPRGVNLLPDAHFVTQHLDILQHTALQELRDLKSQALQVVIAERDVVLWLKHTLAVKLDQSSDGFSWVLRCFHSLSASNFMSSLQQEVLTPIHVILSDILSQAAMGNVSHEMDKICEDVKGQSSDLAFFYSVANAKRRSAKPVPSSISGCWLQRNYQSLEHYVSTESDYRRLQEKSFGFFQRPASLPAPMNLMVSIASTMILHSVALACACGLLY</sequence>
<dbReference type="InterPro" id="IPR001623">
    <property type="entry name" value="DnaJ_domain"/>
</dbReference>
<evidence type="ECO:0000259" key="2">
    <source>
        <dbReference type="PROSITE" id="PS50076"/>
    </source>
</evidence>
<evidence type="ECO:0000313" key="3">
    <source>
        <dbReference type="EMBL" id="CAI4004706.1"/>
    </source>
</evidence>
<evidence type="ECO:0000313" key="4">
    <source>
        <dbReference type="EMBL" id="CAL1158081.1"/>
    </source>
</evidence>
<gene>
    <name evidence="3" type="ORF">C1SCF055_LOCUS30479</name>
</gene>
<feature type="domain" description="J" evidence="2">
    <location>
        <begin position="305"/>
        <end position="392"/>
    </location>
</feature>
<keyword evidence="6" id="KW-1185">Reference proteome</keyword>
<dbReference type="OrthoDB" id="417780at2759"/>
<keyword evidence="1" id="KW-1133">Transmembrane helix</keyword>
<proteinExistence type="predicted"/>
<reference evidence="3" key="1">
    <citation type="submission" date="2022-10" db="EMBL/GenBank/DDBJ databases">
        <authorList>
            <person name="Chen Y."/>
            <person name="Dougan E. K."/>
            <person name="Chan C."/>
            <person name="Rhodes N."/>
            <person name="Thang M."/>
        </authorList>
    </citation>
    <scope>NUCLEOTIDE SEQUENCE</scope>
</reference>
<feature type="transmembrane region" description="Helical" evidence="1">
    <location>
        <begin position="1645"/>
        <end position="1667"/>
    </location>
</feature>
<reference evidence="4" key="2">
    <citation type="submission" date="2024-04" db="EMBL/GenBank/DDBJ databases">
        <authorList>
            <person name="Chen Y."/>
            <person name="Shah S."/>
            <person name="Dougan E. K."/>
            <person name="Thang M."/>
            <person name="Chan C."/>
        </authorList>
    </citation>
    <scope>NUCLEOTIDE SEQUENCE [LARGE SCALE GENOMIC DNA]</scope>
</reference>
<dbReference type="Proteomes" id="UP001152797">
    <property type="component" value="Unassembled WGS sequence"/>
</dbReference>
<dbReference type="EMBL" id="CAMXCT030003480">
    <property type="protein sequence ID" value="CAL4792018.1"/>
    <property type="molecule type" value="Genomic_DNA"/>
</dbReference>
<keyword evidence="1" id="KW-0812">Transmembrane</keyword>
<protein>
    <submittedName>
        <fullName evidence="5">J domain-containing protein</fullName>
    </submittedName>
</protein>
<dbReference type="EMBL" id="CAMXCT010003480">
    <property type="protein sequence ID" value="CAI4004706.1"/>
    <property type="molecule type" value="Genomic_DNA"/>
</dbReference>
<keyword evidence="1" id="KW-0472">Membrane</keyword>
<comment type="caution">
    <text evidence="3">The sequence shown here is derived from an EMBL/GenBank/DDBJ whole genome shotgun (WGS) entry which is preliminary data.</text>
</comment>
<evidence type="ECO:0000313" key="5">
    <source>
        <dbReference type="EMBL" id="CAL4792018.1"/>
    </source>
</evidence>
<organism evidence="3">
    <name type="scientific">Cladocopium goreaui</name>
    <dbReference type="NCBI Taxonomy" id="2562237"/>
    <lineage>
        <taxon>Eukaryota</taxon>
        <taxon>Sar</taxon>
        <taxon>Alveolata</taxon>
        <taxon>Dinophyceae</taxon>
        <taxon>Suessiales</taxon>
        <taxon>Symbiodiniaceae</taxon>
        <taxon>Cladocopium</taxon>
    </lineage>
</organism>
<evidence type="ECO:0000256" key="1">
    <source>
        <dbReference type="SAM" id="Phobius"/>
    </source>
</evidence>
<name>A0A9P1G9I2_9DINO</name>
<dbReference type="PROSITE" id="PS50076">
    <property type="entry name" value="DNAJ_2"/>
    <property type="match status" value="1"/>
</dbReference>
<accession>A0A9P1G9I2</accession>
<dbReference type="EMBL" id="CAMXCT020003480">
    <property type="protein sequence ID" value="CAL1158081.1"/>
    <property type="molecule type" value="Genomic_DNA"/>
</dbReference>
<evidence type="ECO:0000313" key="6">
    <source>
        <dbReference type="Proteomes" id="UP001152797"/>
    </source>
</evidence>